<proteinExistence type="predicted"/>
<comment type="caution">
    <text evidence="1">The sequence shown here is derived from an EMBL/GenBank/DDBJ whole genome shotgun (WGS) entry which is preliminary data.</text>
</comment>
<reference evidence="1 2" key="1">
    <citation type="submission" date="2023-09" db="EMBL/GenBank/DDBJ databases">
        <authorList>
            <person name="Wang M."/>
        </authorList>
    </citation>
    <scope>NUCLEOTIDE SEQUENCE [LARGE SCALE GENOMIC DNA]</scope>
    <source>
        <strain evidence="1">GT-2023</strain>
        <tissue evidence="1">Liver</tissue>
    </source>
</reference>
<dbReference type="Gene3D" id="3.10.10.10">
    <property type="entry name" value="HIV Type 1 Reverse Transcriptase, subunit A, domain 1"/>
    <property type="match status" value="1"/>
</dbReference>
<evidence type="ECO:0000313" key="2">
    <source>
        <dbReference type="Proteomes" id="UP001558613"/>
    </source>
</evidence>
<evidence type="ECO:0000313" key="1">
    <source>
        <dbReference type="EMBL" id="KAL1281451.1"/>
    </source>
</evidence>
<organism evidence="1 2">
    <name type="scientific">Cirrhinus molitorella</name>
    <name type="common">mud carp</name>
    <dbReference type="NCBI Taxonomy" id="172907"/>
    <lineage>
        <taxon>Eukaryota</taxon>
        <taxon>Metazoa</taxon>
        <taxon>Chordata</taxon>
        <taxon>Craniata</taxon>
        <taxon>Vertebrata</taxon>
        <taxon>Euteleostomi</taxon>
        <taxon>Actinopterygii</taxon>
        <taxon>Neopterygii</taxon>
        <taxon>Teleostei</taxon>
        <taxon>Ostariophysi</taxon>
        <taxon>Cypriniformes</taxon>
        <taxon>Cyprinidae</taxon>
        <taxon>Labeoninae</taxon>
        <taxon>Labeonini</taxon>
        <taxon>Cirrhinus</taxon>
    </lineage>
</organism>
<accession>A0ABR3NY00</accession>
<name>A0ABR3NY00_9TELE</name>
<dbReference type="EMBL" id="JAYMGO010000001">
    <property type="protein sequence ID" value="KAL1281451.1"/>
    <property type="molecule type" value="Genomic_DNA"/>
</dbReference>
<protein>
    <submittedName>
        <fullName evidence="1">Uncharacterized protein</fullName>
    </submittedName>
</protein>
<gene>
    <name evidence="1" type="ORF">QQF64_000254</name>
</gene>
<dbReference type="SUPFAM" id="SSF56672">
    <property type="entry name" value="DNA/RNA polymerases"/>
    <property type="match status" value="1"/>
</dbReference>
<sequence>MALQDFDCSEFSQSNNSCVADGTTVLRDLGLADLDVESCNVSADCKAKLVQLIFQYLSIFSRHKLDCGKANGFVHRIRLSDDKPFRLPYRRVAPNQYERLRQALDEMEEREIIRKSSSGLHHLSS</sequence>
<keyword evidence="2" id="KW-1185">Reference proteome</keyword>
<dbReference type="Proteomes" id="UP001558613">
    <property type="component" value="Unassembled WGS sequence"/>
</dbReference>
<dbReference type="InterPro" id="IPR043502">
    <property type="entry name" value="DNA/RNA_pol_sf"/>
</dbReference>